<evidence type="ECO:0000256" key="5">
    <source>
        <dbReference type="ARBA" id="ARBA00022516"/>
    </source>
</evidence>
<evidence type="ECO:0000256" key="6">
    <source>
        <dbReference type="ARBA" id="ARBA00022556"/>
    </source>
</evidence>
<dbReference type="GO" id="GO:0008915">
    <property type="term" value="F:lipid-A-disaccharide synthase activity"/>
    <property type="evidence" value="ECO:0007669"/>
    <property type="project" value="UniProtKB-UniRule"/>
</dbReference>
<dbReference type="GO" id="GO:0009245">
    <property type="term" value="P:lipid A biosynthetic process"/>
    <property type="evidence" value="ECO:0007669"/>
    <property type="project" value="UniProtKB-UniRule"/>
</dbReference>
<evidence type="ECO:0000256" key="4">
    <source>
        <dbReference type="ARBA" id="ARBA00020902"/>
    </source>
</evidence>
<dbReference type="NCBIfam" id="TIGR00215">
    <property type="entry name" value="lpxB"/>
    <property type="match status" value="1"/>
</dbReference>
<evidence type="ECO:0000256" key="11">
    <source>
        <dbReference type="NCBIfam" id="TIGR00215"/>
    </source>
</evidence>
<evidence type="ECO:0000313" key="13">
    <source>
        <dbReference type="Proteomes" id="UP000252289"/>
    </source>
</evidence>
<evidence type="ECO:0000256" key="10">
    <source>
        <dbReference type="ARBA" id="ARBA00048975"/>
    </source>
</evidence>
<comment type="function">
    <text evidence="1">Condensation of UDP-2,3-diacylglucosamine and 2,3-diacylglucosamine-1-phosphate to form lipid A disaccharide, a precursor of lipid A, a phosphorylated glycolipid that anchors the lipopolysaccharide to the outer membrane of the cell.</text>
</comment>
<evidence type="ECO:0000256" key="3">
    <source>
        <dbReference type="ARBA" id="ARBA00012687"/>
    </source>
</evidence>
<dbReference type="Pfam" id="PF02684">
    <property type="entry name" value="LpxB"/>
    <property type="match status" value="1"/>
</dbReference>
<gene>
    <name evidence="12" type="primary">lpxB</name>
    <name evidence="12" type="ORF">DBW64_03910</name>
</gene>
<dbReference type="AlphaFoldDB" id="A0A368EKK5"/>
<sequence length="407" mass="45305">MRKACRRIGYVPNRFKTLMGLHLTIIAGETSGDLLGARLITALKRQVPDVVFSGVGGTEMTKAGIQSVFPMDDISVMGLQQILPRLKLIYRRIDETVESIIKSDTDAVIFIDSPEFAIRVAKRIRQVRPDLPMIKYGAPTVWGWRPGRAKAIKPYYNLILALLPFEPRVYQYLDGSECRYVGHPAVANLPTDKHVQGFKNKFSIAEGEQILALLPGSRKGEVNRLSEPFIETLSLLEENKQKLRVFIPAVPHIRDKIEQALKKKEKSLEGFQITLIEGETDKLGLFGCATAALAASGTVSLELALAGVPTVIGYDIDRVMAYFVIRVARTPSVVMPNLILDKPVIPEFLLHRCTPENLSTALQPLLNEASEERTNQIEAFKTLKDIMTTETDDPSSETARHILDFLG</sequence>
<evidence type="ECO:0000256" key="2">
    <source>
        <dbReference type="ARBA" id="ARBA00007868"/>
    </source>
</evidence>
<dbReference type="SUPFAM" id="SSF53756">
    <property type="entry name" value="UDP-Glycosyltransferase/glycogen phosphorylase"/>
    <property type="match status" value="1"/>
</dbReference>
<evidence type="ECO:0000256" key="7">
    <source>
        <dbReference type="ARBA" id="ARBA00022676"/>
    </source>
</evidence>
<comment type="catalytic activity">
    <reaction evidence="10">
        <text>a lipid X + a UDP-2-N,3-O-bis[(3R)-3-hydroxyacyl]-alpha-D-glucosamine = a lipid A disaccharide + UDP + H(+)</text>
        <dbReference type="Rhea" id="RHEA:67828"/>
        <dbReference type="ChEBI" id="CHEBI:15378"/>
        <dbReference type="ChEBI" id="CHEBI:58223"/>
        <dbReference type="ChEBI" id="CHEBI:137748"/>
        <dbReference type="ChEBI" id="CHEBI:176338"/>
        <dbReference type="ChEBI" id="CHEBI:176343"/>
        <dbReference type="EC" id="2.4.1.182"/>
    </reaction>
</comment>
<protein>
    <recommendedName>
        <fullName evidence="4 11">Lipid-A-disaccharide synthase</fullName>
        <ecNumber evidence="3 11">2.4.1.182</ecNumber>
    </recommendedName>
</protein>
<comment type="caution">
    <text evidence="12">The sequence shown here is derived from an EMBL/GenBank/DDBJ whole genome shotgun (WGS) entry which is preliminary data.</text>
</comment>
<dbReference type="InterPro" id="IPR003835">
    <property type="entry name" value="Glyco_trans_19"/>
</dbReference>
<reference evidence="12 13" key="1">
    <citation type="journal article" date="2018" name="Microbiome">
        <title>Fine metagenomic profile of the Mediterranean stratified and mixed water columns revealed by assembly and recruitment.</title>
        <authorList>
            <person name="Haro-Moreno J.M."/>
            <person name="Lopez-Perez M."/>
            <person name="De La Torre J.R."/>
            <person name="Picazo A."/>
            <person name="Camacho A."/>
            <person name="Rodriguez-Valera F."/>
        </authorList>
    </citation>
    <scope>NUCLEOTIDE SEQUENCE [LARGE SCALE GENOMIC DNA]</scope>
    <source>
        <strain evidence="12">MED-G50</strain>
    </source>
</reference>
<dbReference type="PANTHER" id="PTHR30372:SF4">
    <property type="entry name" value="LIPID-A-DISACCHARIDE SYNTHASE, MITOCHONDRIAL-RELATED"/>
    <property type="match status" value="1"/>
</dbReference>
<accession>A0A368EKK5</accession>
<organism evidence="12 13">
    <name type="scientific">PS1 clade bacterium</name>
    <dbReference type="NCBI Taxonomy" id="2175152"/>
    <lineage>
        <taxon>Bacteria</taxon>
        <taxon>Pseudomonadati</taxon>
        <taxon>Pseudomonadota</taxon>
        <taxon>Alphaproteobacteria</taxon>
        <taxon>PS1 clade</taxon>
    </lineage>
</organism>
<dbReference type="GO" id="GO:0016020">
    <property type="term" value="C:membrane"/>
    <property type="evidence" value="ECO:0007669"/>
    <property type="project" value="GOC"/>
</dbReference>
<name>A0A368EKK5_9PROT</name>
<proteinExistence type="inferred from homology"/>
<dbReference type="EMBL" id="QOQK01000016">
    <property type="protein sequence ID" value="RCL84316.1"/>
    <property type="molecule type" value="Genomic_DNA"/>
</dbReference>
<dbReference type="PANTHER" id="PTHR30372">
    <property type="entry name" value="LIPID-A-DISACCHARIDE SYNTHASE"/>
    <property type="match status" value="1"/>
</dbReference>
<keyword evidence="5" id="KW-0444">Lipid biosynthesis</keyword>
<comment type="similarity">
    <text evidence="2">Belongs to the LpxB family.</text>
</comment>
<evidence type="ECO:0000256" key="1">
    <source>
        <dbReference type="ARBA" id="ARBA00002056"/>
    </source>
</evidence>
<keyword evidence="9" id="KW-0443">Lipid metabolism</keyword>
<keyword evidence="6" id="KW-0441">Lipid A biosynthesis</keyword>
<evidence type="ECO:0000256" key="9">
    <source>
        <dbReference type="ARBA" id="ARBA00023098"/>
    </source>
</evidence>
<dbReference type="EC" id="2.4.1.182" evidence="3 11"/>
<keyword evidence="8 12" id="KW-0808">Transferase</keyword>
<dbReference type="GO" id="GO:0005543">
    <property type="term" value="F:phospholipid binding"/>
    <property type="evidence" value="ECO:0007669"/>
    <property type="project" value="TreeGrafter"/>
</dbReference>
<evidence type="ECO:0000256" key="8">
    <source>
        <dbReference type="ARBA" id="ARBA00022679"/>
    </source>
</evidence>
<dbReference type="Proteomes" id="UP000252289">
    <property type="component" value="Unassembled WGS sequence"/>
</dbReference>
<evidence type="ECO:0000313" key="12">
    <source>
        <dbReference type="EMBL" id="RCL84316.1"/>
    </source>
</evidence>
<keyword evidence="7 12" id="KW-0328">Glycosyltransferase</keyword>